<name>A0A4Q0AHI1_9BACT</name>
<feature type="transmembrane region" description="Helical" evidence="1">
    <location>
        <begin position="207"/>
        <end position="227"/>
    </location>
</feature>
<reference evidence="2" key="1">
    <citation type="submission" date="2019-01" db="EMBL/GenBank/DDBJ databases">
        <title>Genomic signatures and co-occurrence patterns of the ultra-small Saccharimodia (Patescibacteria phylum) suggest a symbiotic lifestyle.</title>
        <authorList>
            <person name="Lemos L."/>
            <person name="Medeiros J."/>
            <person name="Andreote F."/>
            <person name="Fernandes G."/>
            <person name="Varani A."/>
            <person name="Oliveira G."/>
            <person name="Pylro V."/>
        </authorList>
    </citation>
    <scope>NUCLEOTIDE SEQUENCE [LARGE SCALE GENOMIC DNA]</scope>
    <source>
        <strain evidence="2">AMD02</strain>
    </source>
</reference>
<protein>
    <submittedName>
        <fullName evidence="2">Uncharacterized protein</fullName>
    </submittedName>
</protein>
<evidence type="ECO:0000256" key="1">
    <source>
        <dbReference type="SAM" id="Phobius"/>
    </source>
</evidence>
<keyword evidence="1" id="KW-0472">Membrane</keyword>
<accession>A0A4Q0AHI1</accession>
<evidence type="ECO:0000313" key="3">
    <source>
        <dbReference type="Proteomes" id="UP000289257"/>
    </source>
</evidence>
<proteinExistence type="predicted"/>
<gene>
    <name evidence="2" type="ORF">EOT05_02325</name>
</gene>
<feature type="transmembrane region" description="Helical" evidence="1">
    <location>
        <begin position="144"/>
        <end position="161"/>
    </location>
</feature>
<feature type="transmembrane region" description="Helical" evidence="1">
    <location>
        <begin position="120"/>
        <end position="138"/>
    </location>
</feature>
<comment type="caution">
    <text evidence="2">The sequence shown here is derived from an EMBL/GenBank/DDBJ whole genome shotgun (WGS) entry which is preliminary data.</text>
</comment>
<evidence type="ECO:0000313" key="2">
    <source>
        <dbReference type="EMBL" id="RWZ78563.1"/>
    </source>
</evidence>
<organism evidence="2 3">
    <name type="scientific">Candidatus Microsaccharimonas sossegonensis</name>
    <dbReference type="NCBI Taxonomy" id="2506948"/>
    <lineage>
        <taxon>Bacteria</taxon>
        <taxon>Candidatus Saccharimonadota</taxon>
        <taxon>Candidatus Saccharimonadia</taxon>
        <taxon>Candidatus Saccharimonadales</taxon>
        <taxon>Candidatus Saccharimonadaceae</taxon>
        <taxon>Candidatus Microsaccharimonas</taxon>
    </lineage>
</organism>
<feature type="transmembrane region" description="Helical" evidence="1">
    <location>
        <begin position="12"/>
        <end position="33"/>
    </location>
</feature>
<keyword evidence="1" id="KW-0812">Transmembrane</keyword>
<feature type="transmembrane region" description="Helical" evidence="1">
    <location>
        <begin position="97"/>
        <end position="113"/>
    </location>
</feature>
<dbReference type="EMBL" id="SCKX01000001">
    <property type="protein sequence ID" value="RWZ78563.1"/>
    <property type="molecule type" value="Genomic_DNA"/>
</dbReference>
<feature type="transmembrane region" description="Helical" evidence="1">
    <location>
        <begin position="173"/>
        <end position="195"/>
    </location>
</feature>
<keyword evidence="3" id="KW-1185">Reference proteome</keyword>
<sequence>MEFLKLVRRRSFLSEVVYTLLNVAFAVALVLVISFTESIPLALGLVLISKWRVLAVRARYWFVNIRSNLVDIIVSVSIVVGLYTIDTSNLTDSRKFLLLAITTALYVVWLLIIKPRSKRTYVAAQAGIAVLLGTAALYTVSFSWPVSVVVIGMWLIGYSAANHILNTYDDETHGIFLSLAWSVIFAEIGWVAYHWTIAYSLPFATSLLIPQIAMIGLLIGFVAYKAYDSFYHHQRIRTSDILLPLLFSLSVIAVLVLVFNRVGTAI</sequence>
<feature type="transmembrane region" description="Helical" evidence="1">
    <location>
        <begin position="39"/>
        <end position="56"/>
    </location>
</feature>
<keyword evidence="1" id="KW-1133">Transmembrane helix</keyword>
<feature type="transmembrane region" description="Helical" evidence="1">
    <location>
        <begin position="68"/>
        <end position="85"/>
    </location>
</feature>
<feature type="transmembrane region" description="Helical" evidence="1">
    <location>
        <begin position="239"/>
        <end position="259"/>
    </location>
</feature>
<dbReference type="AlphaFoldDB" id="A0A4Q0AHI1"/>
<dbReference type="Proteomes" id="UP000289257">
    <property type="component" value="Unassembled WGS sequence"/>
</dbReference>